<dbReference type="PANTHER" id="PTHR43690">
    <property type="entry name" value="NARDILYSIN"/>
    <property type="match status" value="1"/>
</dbReference>
<evidence type="ECO:0000256" key="6">
    <source>
        <dbReference type="SAM" id="Phobius"/>
    </source>
</evidence>
<evidence type="ECO:0000313" key="8">
    <source>
        <dbReference type="EMBL" id="OLQ13220.1"/>
    </source>
</evidence>
<evidence type="ECO:0000256" key="4">
    <source>
        <dbReference type="ARBA" id="ARBA00022801"/>
    </source>
</evidence>
<proteinExistence type="inferred from homology"/>
<dbReference type="Gene3D" id="3.30.830.10">
    <property type="entry name" value="Metalloenzyme, LuxS/M16 peptidase-like"/>
    <property type="match status" value="3"/>
</dbReference>
<dbReference type="GO" id="GO:0046872">
    <property type="term" value="F:metal ion binding"/>
    <property type="evidence" value="ECO:0007669"/>
    <property type="project" value="UniProtKB-KW"/>
</dbReference>
<feature type="region of interest" description="Disordered" evidence="5">
    <location>
        <begin position="1538"/>
        <end position="1559"/>
    </location>
</feature>
<evidence type="ECO:0000256" key="3">
    <source>
        <dbReference type="ARBA" id="ARBA00022723"/>
    </source>
</evidence>
<dbReference type="SUPFAM" id="SSF54001">
    <property type="entry name" value="Cysteine proteinases"/>
    <property type="match status" value="1"/>
</dbReference>
<feature type="transmembrane region" description="Helical" evidence="6">
    <location>
        <begin position="1261"/>
        <end position="1282"/>
    </location>
</feature>
<comment type="caution">
    <text evidence="8">The sequence shown here is derived from an EMBL/GenBank/DDBJ whole genome shotgun (WGS) entry which is preliminary data.</text>
</comment>
<organism evidence="8 9">
    <name type="scientific">Symbiodinium microadriaticum</name>
    <name type="common">Dinoflagellate</name>
    <name type="synonym">Zooxanthella microadriatica</name>
    <dbReference type="NCBI Taxonomy" id="2951"/>
    <lineage>
        <taxon>Eukaryota</taxon>
        <taxon>Sar</taxon>
        <taxon>Alveolata</taxon>
        <taxon>Dinophyceae</taxon>
        <taxon>Suessiales</taxon>
        <taxon>Symbiodiniaceae</taxon>
        <taxon>Symbiodinium</taxon>
    </lineage>
</organism>
<evidence type="ECO:0000313" key="9">
    <source>
        <dbReference type="Proteomes" id="UP000186817"/>
    </source>
</evidence>
<evidence type="ECO:0000256" key="2">
    <source>
        <dbReference type="ARBA" id="ARBA00022670"/>
    </source>
</evidence>
<comment type="similarity">
    <text evidence="1">Belongs to the peptidase C48 family.</text>
</comment>
<dbReference type="InterPro" id="IPR036849">
    <property type="entry name" value="Enolase-like_C_sf"/>
</dbReference>
<evidence type="ECO:0000256" key="1">
    <source>
        <dbReference type="ARBA" id="ARBA00005234"/>
    </source>
</evidence>
<dbReference type="Pfam" id="PF16187">
    <property type="entry name" value="Peptidase_M16_M"/>
    <property type="match status" value="1"/>
</dbReference>
<dbReference type="SUPFAM" id="SSF63411">
    <property type="entry name" value="LuxS/MPP-like metallohydrolase"/>
    <property type="match status" value="3"/>
</dbReference>
<keyword evidence="2" id="KW-0645">Protease</keyword>
<keyword evidence="6" id="KW-0472">Membrane</keyword>
<gene>
    <name evidence="8" type="primary">IDE</name>
    <name evidence="8" type="ORF">AK812_SmicGene2792</name>
</gene>
<dbReference type="Gene3D" id="2.130.10.30">
    <property type="entry name" value="Regulator of chromosome condensation 1/beta-lactamase-inhibitor protein II"/>
    <property type="match status" value="1"/>
</dbReference>
<dbReference type="PANTHER" id="PTHR43690:SF18">
    <property type="entry name" value="INSULIN-DEGRADING ENZYME-RELATED"/>
    <property type="match status" value="1"/>
</dbReference>
<keyword evidence="3" id="KW-0479">Metal-binding</keyword>
<dbReference type="InterPro" id="IPR050626">
    <property type="entry name" value="Peptidase_M16"/>
</dbReference>
<feature type="transmembrane region" description="Helical" evidence="6">
    <location>
        <begin position="1353"/>
        <end position="1373"/>
    </location>
</feature>
<dbReference type="Pfam" id="PF22456">
    <property type="entry name" value="PqqF-like_C_4"/>
    <property type="match status" value="1"/>
</dbReference>
<dbReference type="Pfam" id="PF02746">
    <property type="entry name" value="MR_MLE_N"/>
    <property type="match status" value="1"/>
</dbReference>
<dbReference type="Gene3D" id="1.10.418.20">
    <property type="match status" value="1"/>
</dbReference>
<dbReference type="OrthoDB" id="442460at2759"/>
<dbReference type="SUPFAM" id="SSF51604">
    <property type="entry name" value="Enolase C-terminal domain-like"/>
    <property type="match status" value="1"/>
</dbReference>
<dbReference type="InterPro" id="IPR038765">
    <property type="entry name" value="Papain-like_cys_pep_sf"/>
</dbReference>
<dbReference type="Pfam" id="PF02902">
    <property type="entry name" value="Peptidase_C48"/>
    <property type="match status" value="1"/>
</dbReference>
<dbReference type="Proteomes" id="UP000186817">
    <property type="component" value="Unassembled WGS sequence"/>
</dbReference>
<feature type="transmembrane region" description="Helical" evidence="6">
    <location>
        <begin position="1385"/>
        <end position="1405"/>
    </location>
</feature>
<dbReference type="InterPro" id="IPR029017">
    <property type="entry name" value="Enolase-like_N"/>
</dbReference>
<sequence>MDDASASAICIDSEEENDPPKQPMATPLHVFCRLVIPARSASKSRGQTKGVTVGDVWISQRARKRGADGSPPSMELEFSLVASQAAEVKAENRTAIVPTTVISQMAVRSEGRMIALKLHEPIGYGFFTEVAQGRLPSEFTLVPHRNEVHNVLAALRWWMPHVVVSGNVPMQLGGEGIVLRLDGLTLTVRDLMLLEDEQCLNDSVLDFFLRLALDVIAPDQTKGELYLASTFFFQKLTSGGVENGEQGWNNVRRWTRSLPGGLLGQKYVVLPINELNIHWWLAIICNARQGFDDSVQEESMDEMPRIVCLDSAVEAPLKGRTVAFLRGYLWKEWCERHGGADSLADAAEWSRKIEKVTGRLKALEADVPKQANSFDCGIFLIEYLIHLLKSEMALSGLGLATHKHWFAQHSVSHRRNWAPVKGKRMKWLASLLVHEAKRRSQPDVGNLANARESSWRKTNVFDKPTPIQIRALQEVQQLRELDFRFSDDLQPYTLVSQLAKSLQEYPPEQVLSAPYRIPEMDTDRIQRFLGNLTVEGARVELVAKKLEGRCSSEDPWYGGKFLRTDLEEDWSRAWAAAEDATVAMQKASSFGLSLPPVNVFVPEDLTIKTARSPEFPTELPTSDGFICKAFYRPDDHFLQPKSIATFRFHRPRSLQDSASNLRSTVWCACIAEELNEYAYDAEEAGLSFRLMSSALGVDLQVAGFHDKMPVLLEAIVRKMAEAKISEQSFAVVKDRFLRFYRNQAGKQKPTAFALRKYRELLDEFSFTPEERLQDLEKLSLRDLEDEPRRLFANSPGNAVFLGNVDKEDCQRLSGILSSGLGELRQGNGEDSGPHRQACLPPGRTLWTLTNPNPEDRNNCVDVVFQIDGTLANSALMHLLVRLLNNKSGPAKFNMAAQKLIIEGFEAVRFRIPRKGTYHHCAGTLKHYDGVVVKLHAGGFTGLGELSMLFPDRTGTTPSTALDIFQNYVAPRLIGQDALTMGKTWSNLVKLGSDAHAFSYHRAAVDVAVHDLAAKALGVPVHQLLSCTVHQLRTLEKGCVYRQDNYASFTVKGSDSVDEDVERFKELREVVVDEGAIFPWEIRRVAQMKAGNVGSKHTMGVGTAAIAHFCAAHPGRLYVPEGPGLGVELDEAQAKLLEYRVGQRLTVGIVPTPMDLPHILVLTGQPFIWGIVSEERWLEQNSYLTCLLSRLTRGLVVVTLPLYVLDLGGTAADVGFLSSLYGIGFMAANVPGIMGGLQRLSLMLGPSLGAVLQGQLHIQAVFTAQLACAGLAALVTAAFLRIARAETEAPSKKSTGFIQARDAMRENGGRLVRVLGFAAALQCVRKGRELFFSLAGREANLSDMVIGQVGAFIAVYRLLFTSLDFITPALLGLLTTASSLEVAELTTGAIGLLGVVWLLLCVPVFLELRTKQQLGYIVDLSYAEGTGFLHLQCILQSEFRPAYVRGRIEECLKDLFRWAQEELTEMEFAKVREGLVSILSEAPKNLSEENSRYWNEVSRQRYDFQRRSRKRQAVQSASLEDFKHFVAQLATAPQLCIEVSSQSDPRPDPSAASPAPVDRTWQDDEVEADASVESLKLLSQSALAVPGTGRSGDVVTLHVTVNQVQNKSLCNAFAAILVDGSVVTWPGDGGCDSSAVQEQLRDVQQIQASIHAFAAILGDGSVVTWGNDYSGGDSSAVQEQLRDVQQIQASHGAFAVIRSDGSVVTWGGAHYGGDSSAVQHQLKNVQQIQASHRAFAAILGDGSVVTWGPAEYGGHSSAVQEQLRDVQQIQASSGAFAGAFAAILGDGSVVTWGAATFGSDSSAVQEQLRDVQQIQALMLHLLQSGVRSVLSLRVTGDRDLPPARIQFRCAAEWVLAQEGREIRARL</sequence>
<dbReference type="InterPro" id="IPR003653">
    <property type="entry name" value="Peptidase_C48_C"/>
</dbReference>
<accession>A0A1Q9F0L1</accession>
<keyword evidence="4" id="KW-0378">Hydrolase</keyword>
<dbReference type="InterPro" id="IPR011249">
    <property type="entry name" value="Metalloenz_LuxS/M16"/>
</dbReference>
<dbReference type="InterPro" id="IPR054734">
    <property type="entry name" value="PqqF-like_C_4"/>
</dbReference>
<dbReference type="InterPro" id="IPR036259">
    <property type="entry name" value="MFS_trans_sf"/>
</dbReference>
<keyword evidence="6" id="KW-1133">Transmembrane helix</keyword>
<dbReference type="SUPFAM" id="SSF50985">
    <property type="entry name" value="RCC1/BLIP-II"/>
    <property type="match status" value="1"/>
</dbReference>
<dbReference type="SUPFAM" id="SSF103473">
    <property type="entry name" value="MFS general substrate transporter"/>
    <property type="match status" value="1"/>
</dbReference>
<dbReference type="PROSITE" id="PS50600">
    <property type="entry name" value="ULP_PROTEASE"/>
    <property type="match status" value="1"/>
</dbReference>
<dbReference type="GO" id="GO:0008234">
    <property type="term" value="F:cysteine-type peptidase activity"/>
    <property type="evidence" value="ECO:0007669"/>
    <property type="project" value="InterPro"/>
</dbReference>
<dbReference type="GO" id="GO:0006508">
    <property type="term" value="P:proteolysis"/>
    <property type="evidence" value="ECO:0007669"/>
    <property type="project" value="UniProtKB-KW"/>
</dbReference>
<keyword evidence="9" id="KW-1185">Reference proteome</keyword>
<dbReference type="InterPro" id="IPR032632">
    <property type="entry name" value="Peptidase_M16_M"/>
</dbReference>
<feature type="domain" description="Ubiquitin-like protease family profile" evidence="7">
    <location>
        <begin position="184"/>
        <end position="387"/>
    </location>
</feature>
<feature type="compositionally biased region" description="Low complexity" evidence="5">
    <location>
        <begin position="1538"/>
        <end position="1558"/>
    </location>
</feature>
<dbReference type="Gene3D" id="3.30.390.10">
    <property type="entry name" value="Enolase-like, N-terminal domain"/>
    <property type="match status" value="1"/>
</dbReference>
<reference evidence="8 9" key="1">
    <citation type="submission" date="2016-02" db="EMBL/GenBank/DDBJ databases">
        <title>Genome analysis of coral dinoflagellate symbionts highlights evolutionary adaptations to a symbiotic lifestyle.</title>
        <authorList>
            <person name="Aranda M."/>
            <person name="Li Y."/>
            <person name="Liew Y.J."/>
            <person name="Baumgarten S."/>
            <person name="Simakov O."/>
            <person name="Wilson M."/>
            <person name="Piel J."/>
            <person name="Ashoor H."/>
            <person name="Bougouffa S."/>
            <person name="Bajic V.B."/>
            <person name="Ryu T."/>
            <person name="Ravasi T."/>
            <person name="Bayer T."/>
            <person name="Micklem G."/>
            <person name="Kim H."/>
            <person name="Bhak J."/>
            <person name="Lajeunesse T.C."/>
            <person name="Voolstra C.R."/>
        </authorList>
    </citation>
    <scope>NUCLEOTIDE SEQUENCE [LARGE SCALE GENOMIC DNA]</scope>
    <source>
        <strain evidence="8 9">CCMP2467</strain>
    </source>
</reference>
<evidence type="ECO:0000256" key="5">
    <source>
        <dbReference type="SAM" id="MobiDB-lite"/>
    </source>
</evidence>
<feature type="region of interest" description="Disordered" evidence="5">
    <location>
        <begin position="1"/>
        <end position="24"/>
    </location>
</feature>
<dbReference type="InterPro" id="IPR009091">
    <property type="entry name" value="RCC1/BLIP-II"/>
</dbReference>
<dbReference type="InterPro" id="IPR013341">
    <property type="entry name" value="Mandelate_racemase_N_dom"/>
</dbReference>
<dbReference type="SUPFAM" id="SSF54826">
    <property type="entry name" value="Enolase N-terminal domain-like"/>
    <property type="match status" value="1"/>
</dbReference>
<keyword evidence="6" id="KW-0812">Transmembrane</keyword>
<protein>
    <submittedName>
        <fullName evidence="8">Insulin-degrading enzyme</fullName>
    </submittedName>
</protein>
<dbReference type="EMBL" id="LSRX01000031">
    <property type="protein sequence ID" value="OLQ13220.1"/>
    <property type="molecule type" value="Genomic_DNA"/>
</dbReference>
<name>A0A1Q9F0L1_SYMMI</name>
<dbReference type="Gene3D" id="3.30.310.130">
    <property type="entry name" value="Ubiquitin-related"/>
    <property type="match status" value="1"/>
</dbReference>
<evidence type="ECO:0000259" key="7">
    <source>
        <dbReference type="PROSITE" id="PS50600"/>
    </source>
</evidence>